<feature type="chain" id="PRO_5046206647" evidence="1">
    <location>
        <begin position="26"/>
        <end position="197"/>
    </location>
</feature>
<name>A0ABX0BJT9_9PSEU</name>
<dbReference type="PANTHER" id="PTHR36933">
    <property type="entry name" value="SLL0788 PROTEIN"/>
    <property type="match status" value="1"/>
</dbReference>
<evidence type="ECO:0000256" key="1">
    <source>
        <dbReference type="SAM" id="SignalP"/>
    </source>
</evidence>
<evidence type="ECO:0000313" key="4">
    <source>
        <dbReference type="Proteomes" id="UP000470404"/>
    </source>
</evidence>
<organism evidence="3 4">
    <name type="scientific">Amycolatopsis rubida</name>
    <dbReference type="NCBI Taxonomy" id="112413"/>
    <lineage>
        <taxon>Bacteria</taxon>
        <taxon>Bacillati</taxon>
        <taxon>Actinomycetota</taxon>
        <taxon>Actinomycetes</taxon>
        <taxon>Pseudonocardiales</taxon>
        <taxon>Pseudonocardiaceae</taxon>
        <taxon>Amycolatopsis</taxon>
    </lineage>
</organism>
<dbReference type="Proteomes" id="UP000470404">
    <property type="component" value="Unassembled WGS sequence"/>
</dbReference>
<keyword evidence="4" id="KW-1185">Reference proteome</keyword>
<feature type="domain" description="DUF305" evidence="2">
    <location>
        <begin position="46"/>
        <end position="195"/>
    </location>
</feature>
<evidence type="ECO:0000313" key="3">
    <source>
        <dbReference type="EMBL" id="NEC54968.1"/>
    </source>
</evidence>
<accession>A0ABX0BJT9</accession>
<sequence>MREGFFVRRIFFRGAVLTASLLLGACSSPEPPAPAPSSQAGHNAADVAFAQQMIPHHQQALEMAKMVPSRGSDPKVADLAGRIDRAQDPEIRQMQGWLKTWGVAATSHSMPGGHEMSGDHTMTGMMSGADLKSLEAAKGPDFDRSWLDLMIKHHQGAVEMAKTELAHGADAGAKALAQRIADAQEAEIAEMRGLLKG</sequence>
<dbReference type="Pfam" id="PF03713">
    <property type="entry name" value="DUF305"/>
    <property type="match status" value="1"/>
</dbReference>
<evidence type="ECO:0000259" key="2">
    <source>
        <dbReference type="Pfam" id="PF03713"/>
    </source>
</evidence>
<gene>
    <name evidence="3" type="ORF">G3I59_04990</name>
</gene>
<reference evidence="3 4" key="1">
    <citation type="submission" date="2020-01" db="EMBL/GenBank/DDBJ databases">
        <title>Insect and environment-associated Actinomycetes.</title>
        <authorList>
            <person name="Currrie C."/>
            <person name="Chevrette M."/>
            <person name="Carlson C."/>
            <person name="Stubbendieck R."/>
            <person name="Wendt-Pienkowski E."/>
        </authorList>
    </citation>
    <scope>NUCLEOTIDE SEQUENCE [LARGE SCALE GENOMIC DNA]</scope>
    <source>
        <strain evidence="3 4">SID8386</strain>
    </source>
</reference>
<protein>
    <submittedName>
        <fullName evidence="3">DUF305 domain-containing protein</fullName>
    </submittedName>
</protein>
<dbReference type="PROSITE" id="PS51257">
    <property type="entry name" value="PROKAR_LIPOPROTEIN"/>
    <property type="match status" value="1"/>
</dbReference>
<dbReference type="InterPro" id="IPR012347">
    <property type="entry name" value="Ferritin-like"/>
</dbReference>
<feature type="signal peptide" evidence="1">
    <location>
        <begin position="1"/>
        <end position="25"/>
    </location>
</feature>
<dbReference type="EMBL" id="JAAGNC010000034">
    <property type="protein sequence ID" value="NEC54968.1"/>
    <property type="molecule type" value="Genomic_DNA"/>
</dbReference>
<keyword evidence="1" id="KW-0732">Signal</keyword>
<dbReference type="InterPro" id="IPR005183">
    <property type="entry name" value="DUF305_CopM-like"/>
</dbReference>
<dbReference type="Gene3D" id="1.20.1260.10">
    <property type="match status" value="1"/>
</dbReference>
<dbReference type="PANTHER" id="PTHR36933:SF1">
    <property type="entry name" value="SLL0788 PROTEIN"/>
    <property type="match status" value="1"/>
</dbReference>
<comment type="caution">
    <text evidence="3">The sequence shown here is derived from an EMBL/GenBank/DDBJ whole genome shotgun (WGS) entry which is preliminary data.</text>
</comment>
<proteinExistence type="predicted"/>